<dbReference type="InterPro" id="IPR021450">
    <property type="entry name" value="DUF3100"/>
</dbReference>
<proteinExistence type="predicted"/>
<gene>
    <name evidence="1" type="ORF">RWE15_09450</name>
</gene>
<keyword evidence="2" id="KW-1185">Reference proteome</keyword>
<name>A0ABU5C5N2_9BACI</name>
<dbReference type="Pfam" id="PF11299">
    <property type="entry name" value="DUF3100"/>
    <property type="match status" value="1"/>
</dbReference>
<sequence length="145" mass="15824">MLVTIAPFMAKVGVLAGANLPKLIDVGPALAFQELGHIGTMMIALPIALMLGIKREAIGATSSTCRDKDYGLICHLYGADSPEARGALSIYIIGFFYRHNVHWIFGQFCGISRYFPSFGTRHGLWNRQRGNDGSCVQHPRSDLSA</sequence>
<dbReference type="EMBL" id="JAWDIP010000003">
    <property type="protein sequence ID" value="MDY0394634.1"/>
    <property type="molecule type" value="Genomic_DNA"/>
</dbReference>
<accession>A0ABU5C5N2</accession>
<organism evidence="1 2">
    <name type="scientific">Tigheibacillus halophilus</name>
    <dbReference type="NCBI Taxonomy" id="361280"/>
    <lineage>
        <taxon>Bacteria</taxon>
        <taxon>Bacillati</taxon>
        <taxon>Bacillota</taxon>
        <taxon>Bacilli</taxon>
        <taxon>Bacillales</taxon>
        <taxon>Bacillaceae</taxon>
        <taxon>Tigheibacillus</taxon>
    </lineage>
</organism>
<reference evidence="1 2" key="1">
    <citation type="submission" date="2023-10" db="EMBL/GenBank/DDBJ databases">
        <title>Virgibacillus halophilus 5B73C genome.</title>
        <authorList>
            <person name="Miliotis G."/>
            <person name="Sengupta P."/>
            <person name="Hameed A."/>
            <person name="Chuvochina M."/>
            <person name="Mcdonagh F."/>
            <person name="Simpson A.C."/>
            <person name="Singh N.K."/>
            <person name="Rekha P.D."/>
            <person name="Raman K."/>
            <person name="Hugenholtz P."/>
            <person name="Venkateswaran K."/>
        </authorList>
    </citation>
    <scope>NUCLEOTIDE SEQUENCE [LARGE SCALE GENOMIC DNA]</scope>
    <source>
        <strain evidence="1 2">5B73C</strain>
    </source>
</reference>
<evidence type="ECO:0000313" key="1">
    <source>
        <dbReference type="EMBL" id="MDY0394634.1"/>
    </source>
</evidence>
<evidence type="ECO:0000313" key="2">
    <source>
        <dbReference type="Proteomes" id="UP001281447"/>
    </source>
</evidence>
<protein>
    <submittedName>
        <fullName evidence="1">DUF3100 domain-containing protein</fullName>
    </submittedName>
</protein>
<dbReference type="Proteomes" id="UP001281447">
    <property type="component" value="Unassembled WGS sequence"/>
</dbReference>
<comment type="caution">
    <text evidence="1">The sequence shown here is derived from an EMBL/GenBank/DDBJ whole genome shotgun (WGS) entry which is preliminary data.</text>
</comment>